<dbReference type="PANTHER" id="PTHR33933">
    <property type="entry name" value="NUCLEOTIDYLTRANSFERASE"/>
    <property type="match status" value="1"/>
</dbReference>
<dbReference type="InterPro" id="IPR002934">
    <property type="entry name" value="Polymerase_NTP_transf_dom"/>
</dbReference>
<organism evidence="2 3">
    <name type="scientific">Candidatus Opimibacter skivensis</name>
    <dbReference type="NCBI Taxonomy" id="2982028"/>
    <lineage>
        <taxon>Bacteria</taxon>
        <taxon>Pseudomonadati</taxon>
        <taxon>Bacteroidota</taxon>
        <taxon>Saprospiria</taxon>
        <taxon>Saprospirales</taxon>
        <taxon>Saprospiraceae</taxon>
        <taxon>Candidatus Opimibacter</taxon>
    </lineage>
</organism>
<dbReference type="EMBL" id="JADKGY010000001">
    <property type="protein sequence ID" value="MBK9980810.1"/>
    <property type="molecule type" value="Genomic_DNA"/>
</dbReference>
<dbReference type="AlphaFoldDB" id="A0A9D7SS75"/>
<dbReference type="PANTHER" id="PTHR33933:SF1">
    <property type="entry name" value="PROTEIN ADENYLYLTRANSFERASE MNTA-RELATED"/>
    <property type="match status" value="1"/>
</dbReference>
<name>A0A9D7SS75_9BACT</name>
<proteinExistence type="predicted"/>
<evidence type="ECO:0000313" key="3">
    <source>
        <dbReference type="Proteomes" id="UP000808337"/>
    </source>
</evidence>
<evidence type="ECO:0000313" key="2">
    <source>
        <dbReference type="EMBL" id="MBK9980810.1"/>
    </source>
</evidence>
<protein>
    <submittedName>
        <fullName evidence="2">Nucleotidyltransferase domain-containing protein</fullName>
    </submittedName>
</protein>
<dbReference type="GO" id="GO:0016779">
    <property type="term" value="F:nucleotidyltransferase activity"/>
    <property type="evidence" value="ECO:0007669"/>
    <property type="project" value="InterPro"/>
</dbReference>
<evidence type="ECO:0000259" key="1">
    <source>
        <dbReference type="Pfam" id="PF01909"/>
    </source>
</evidence>
<dbReference type="CDD" id="cd05403">
    <property type="entry name" value="NT_KNTase_like"/>
    <property type="match status" value="1"/>
</dbReference>
<feature type="domain" description="Polymerase nucleotidyl transferase" evidence="1">
    <location>
        <begin position="8"/>
        <end position="49"/>
    </location>
</feature>
<dbReference type="Pfam" id="PF01909">
    <property type="entry name" value="NTP_transf_2"/>
    <property type="match status" value="1"/>
</dbReference>
<dbReference type="SUPFAM" id="SSF81301">
    <property type="entry name" value="Nucleotidyltransferase"/>
    <property type="match status" value="1"/>
</dbReference>
<comment type="caution">
    <text evidence="2">The sequence shown here is derived from an EMBL/GenBank/DDBJ whole genome shotgun (WGS) entry which is preliminary data.</text>
</comment>
<dbReference type="InterPro" id="IPR052548">
    <property type="entry name" value="Type_VII_TA_antitoxin"/>
</dbReference>
<dbReference type="Proteomes" id="UP000808337">
    <property type="component" value="Unassembled WGS sequence"/>
</dbReference>
<accession>A0A9D7SS75</accession>
<dbReference type="Gene3D" id="3.30.460.10">
    <property type="entry name" value="Beta Polymerase, domain 2"/>
    <property type="match status" value="1"/>
</dbReference>
<gene>
    <name evidence="2" type="ORF">IPP15_00035</name>
</gene>
<reference evidence="2 3" key="1">
    <citation type="submission" date="2020-10" db="EMBL/GenBank/DDBJ databases">
        <title>Connecting structure to function with the recovery of over 1000 high-quality activated sludge metagenome-assembled genomes encoding full-length rRNA genes using long-read sequencing.</title>
        <authorList>
            <person name="Singleton C.M."/>
            <person name="Petriglieri F."/>
            <person name="Kristensen J.M."/>
            <person name="Kirkegaard R.H."/>
            <person name="Michaelsen T.Y."/>
            <person name="Andersen M.H."/>
            <person name="Karst S.M."/>
            <person name="Dueholm M.S."/>
            <person name="Nielsen P.H."/>
            <person name="Albertsen M."/>
        </authorList>
    </citation>
    <scope>NUCLEOTIDE SEQUENCE [LARGE SCALE GENOMIC DNA]</scope>
    <source>
        <strain evidence="2">Ribe_18-Q3-R11-54_MAXAC.273</strain>
    </source>
</reference>
<dbReference type="InterPro" id="IPR043519">
    <property type="entry name" value="NT_sf"/>
</dbReference>
<sequence>MDLLQLVKHEIKGIDPNAEVILFGSRARGDFREDSDWDFLILLNRTLDRPIKELI</sequence>